<dbReference type="Proteomes" id="UP000269945">
    <property type="component" value="Unassembled WGS sequence"/>
</dbReference>
<gene>
    <name evidence="1" type="ORF">BN2614_LOCUS1</name>
</gene>
<reference evidence="1 2" key="1">
    <citation type="submission" date="2018-10" db="EMBL/GenBank/DDBJ databases">
        <authorList>
            <person name="Ekblom R."/>
            <person name="Jareborg N."/>
        </authorList>
    </citation>
    <scope>NUCLEOTIDE SEQUENCE [LARGE SCALE GENOMIC DNA]</scope>
    <source>
        <tissue evidence="1">Muscle</tissue>
    </source>
</reference>
<name>A0A9X9LCB7_GULGU</name>
<comment type="caution">
    <text evidence="1">The sequence shown here is derived from an EMBL/GenBank/DDBJ whole genome shotgun (WGS) entry which is preliminary data.</text>
</comment>
<proteinExistence type="predicted"/>
<evidence type="ECO:0000313" key="2">
    <source>
        <dbReference type="Proteomes" id="UP000269945"/>
    </source>
</evidence>
<evidence type="ECO:0000313" key="1">
    <source>
        <dbReference type="EMBL" id="VCW49290.1"/>
    </source>
</evidence>
<organism evidence="1 2">
    <name type="scientific">Gulo gulo</name>
    <name type="common">Wolverine</name>
    <name type="synonym">Gluton</name>
    <dbReference type="NCBI Taxonomy" id="48420"/>
    <lineage>
        <taxon>Eukaryota</taxon>
        <taxon>Metazoa</taxon>
        <taxon>Chordata</taxon>
        <taxon>Craniata</taxon>
        <taxon>Vertebrata</taxon>
        <taxon>Euteleostomi</taxon>
        <taxon>Mammalia</taxon>
        <taxon>Eutheria</taxon>
        <taxon>Laurasiatheria</taxon>
        <taxon>Carnivora</taxon>
        <taxon>Caniformia</taxon>
        <taxon>Musteloidea</taxon>
        <taxon>Mustelidae</taxon>
        <taxon>Guloninae</taxon>
        <taxon>Gulo</taxon>
    </lineage>
</organism>
<feature type="non-terminal residue" evidence="1">
    <location>
        <position position="1"/>
    </location>
</feature>
<sequence length="84" mass="9022">GLLVTFSAPRVLTSPAPFPGQPRREQIQNSAVGHWPPGCHCCNPWRSGLQGSLHRINLPGKFAASALLQAENRGNSSDTSNTFL</sequence>
<keyword evidence="2" id="KW-1185">Reference proteome</keyword>
<dbReference type="AlphaFoldDB" id="A0A9X9LCB7"/>
<protein>
    <submittedName>
        <fullName evidence="1">Uncharacterized protein</fullName>
    </submittedName>
</protein>
<accession>A0A9X9LCB7</accession>
<dbReference type="EMBL" id="CYRY02000280">
    <property type="protein sequence ID" value="VCW49290.1"/>
    <property type="molecule type" value="Genomic_DNA"/>
</dbReference>